<evidence type="ECO:0000313" key="3">
    <source>
        <dbReference type="Proteomes" id="UP000054408"/>
    </source>
</evidence>
<dbReference type="Pfam" id="PF12937">
    <property type="entry name" value="F-box-like"/>
    <property type="match status" value="1"/>
</dbReference>
<dbReference type="InterPro" id="IPR036047">
    <property type="entry name" value="F-box-like_dom_sf"/>
</dbReference>
<proteinExistence type="predicted"/>
<evidence type="ECO:0000313" key="2">
    <source>
        <dbReference type="EMBL" id="KNC49872.1"/>
    </source>
</evidence>
<dbReference type="SUPFAM" id="SSF81383">
    <property type="entry name" value="F-box domain"/>
    <property type="match status" value="1"/>
</dbReference>
<feature type="domain" description="F-box" evidence="1">
    <location>
        <begin position="64"/>
        <end position="111"/>
    </location>
</feature>
<dbReference type="SUPFAM" id="SSF52047">
    <property type="entry name" value="RNI-like"/>
    <property type="match status" value="1"/>
</dbReference>
<name>A0A0L0DC01_THETB</name>
<evidence type="ECO:0000259" key="1">
    <source>
        <dbReference type="PROSITE" id="PS50181"/>
    </source>
</evidence>
<keyword evidence="3" id="KW-1185">Reference proteome</keyword>
<dbReference type="InterPro" id="IPR001810">
    <property type="entry name" value="F-box_dom"/>
</dbReference>
<dbReference type="Gene3D" id="3.80.10.10">
    <property type="entry name" value="Ribonuclease Inhibitor"/>
    <property type="match status" value="2"/>
</dbReference>
<dbReference type="InterPro" id="IPR032675">
    <property type="entry name" value="LRR_dom_sf"/>
</dbReference>
<accession>A0A0L0DC01</accession>
<reference evidence="2 3" key="1">
    <citation type="submission" date="2010-05" db="EMBL/GenBank/DDBJ databases">
        <title>The Genome Sequence of Thecamonas trahens ATCC 50062.</title>
        <authorList>
            <consortium name="The Broad Institute Genome Sequencing Platform"/>
            <person name="Russ C."/>
            <person name="Cuomo C."/>
            <person name="Shea T."/>
            <person name="Young S.K."/>
            <person name="Zeng Q."/>
            <person name="Koehrsen M."/>
            <person name="Haas B."/>
            <person name="Borodovsky M."/>
            <person name="Guigo R."/>
            <person name="Alvarado L."/>
            <person name="Berlin A."/>
            <person name="Bochicchio J."/>
            <person name="Borenstein D."/>
            <person name="Chapman S."/>
            <person name="Chen Z."/>
            <person name="Freedman E."/>
            <person name="Gellesch M."/>
            <person name="Goldberg J."/>
            <person name="Griggs A."/>
            <person name="Gujja S."/>
            <person name="Heilman E."/>
            <person name="Heiman D."/>
            <person name="Hepburn T."/>
            <person name="Howarth C."/>
            <person name="Jen D."/>
            <person name="Larson L."/>
            <person name="Mehta T."/>
            <person name="Park D."/>
            <person name="Pearson M."/>
            <person name="Roberts A."/>
            <person name="Saif S."/>
            <person name="Shenoy N."/>
            <person name="Sisk P."/>
            <person name="Stolte C."/>
            <person name="Sykes S."/>
            <person name="Thomson T."/>
            <person name="Walk T."/>
            <person name="White J."/>
            <person name="Yandava C."/>
            <person name="Burger G."/>
            <person name="Gray M.W."/>
            <person name="Holland P.W.H."/>
            <person name="King N."/>
            <person name="Lang F.B.F."/>
            <person name="Roger A.J."/>
            <person name="Ruiz-Trillo I."/>
            <person name="Lander E."/>
            <person name="Nusbaum C."/>
        </authorList>
    </citation>
    <scope>NUCLEOTIDE SEQUENCE [LARGE SCALE GENOMIC DNA]</scope>
    <source>
        <strain evidence="2 3">ATCC 50062</strain>
    </source>
</reference>
<dbReference type="PROSITE" id="PS50181">
    <property type="entry name" value="FBOX"/>
    <property type="match status" value="1"/>
</dbReference>
<dbReference type="GeneID" id="25565397"/>
<sequence length="422" mass="44372">MASDVTEWAARTLPLPRLLEALLEAVPQVVPGGLAERSYAEDGSVSYTFTLPAVDASAWMPLPPPTLVDLPVEILVAIMAELGPRDRARAGRSCRALRAAATGYPGLWRVLSLPEMINGDAHGRPDATLWALARSPLLAHVRVLDLVDLSNASDDALAAVISGTLVEHGAVPSRISLHGCDQAGNACAAALARHTAPDRIIGLVLSRTAFSDAALVRLASAWSELERLEAFDISFAPRATCSGVAALINAATTPVLAVLALDRIELTALHVWQLPPTVTSLSLAHARLSPSMELSECSEWLGQMPALRNLVVDRAGFVDEAWLTSFVGPRLAPWTELGRLSLSGCPRLTPAMVSTAWSSALANEAVTPLPALTAVDLSRTAVDDSDVWAIAEAAGTTLTSLNVSCCTDVTGDRSARAGGISR</sequence>
<gene>
    <name evidence="2" type="ORF">AMSG_06165</name>
</gene>
<dbReference type="AlphaFoldDB" id="A0A0L0DC01"/>
<organism evidence="2 3">
    <name type="scientific">Thecamonas trahens ATCC 50062</name>
    <dbReference type="NCBI Taxonomy" id="461836"/>
    <lineage>
        <taxon>Eukaryota</taxon>
        <taxon>Apusozoa</taxon>
        <taxon>Apusomonadida</taxon>
        <taxon>Apusomonadidae</taxon>
        <taxon>Thecamonas</taxon>
    </lineage>
</organism>
<dbReference type="Gene3D" id="1.20.1280.50">
    <property type="match status" value="1"/>
</dbReference>
<protein>
    <recommendedName>
        <fullName evidence="1">F-box domain-containing protein</fullName>
    </recommendedName>
</protein>
<dbReference type="EMBL" id="GL349458">
    <property type="protein sequence ID" value="KNC49872.1"/>
    <property type="molecule type" value="Genomic_DNA"/>
</dbReference>
<dbReference type="RefSeq" id="XP_013757356.1">
    <property type="nucleotide sequence ID" value="XM_013901902.1"/>
</dbReference>
<dbReference type="Proteomes" id="UP000054408">
    <property type="component" value="Unassembled WGS sequence"/>
</dbReference>